<proteinExistence type="predicted"/>
<gene>
    <name evidence="1" type="ORF">RchiOBHm_Chr3g0490561</name>
</gene>
<dbReference type="EMBL" id="PDCK01000041">
    <property type="protein sequence ID" value="PRQ45366.1"/>
    <property type="molecule type" value="Genomic_DNA"/>
</dbReference>
<dbReference type="Proteomes" id="UP000238479">
    <property type="component" value="Chromosome 3"/>
</dbReference>
<name>A0A2P6RG09_ROSCH</name>
<dbReference type="Gramene" id="PRQ45366">
    <property type="protein sequence ID" value="PRQ45366"/>
    <property type="gene ID" value="RchiOBHm_Chr3g0490561"/>
</dbReference>
<protein>
    <submittedName>
        <fullName evidence="1">Uncharacterized protein</fullName>
    </submittedName>
</protein>
<comment type="caution">
    <text evidence="1">The sequence shown here is derived from an EMBL/GenBank/DDBJ whole genome shotgun (WGS) entry which is preliminary data.</text>
</comment>
<dbReference type="AlphaFoldDB" id="A0A2P6RG09"/>
<organism evidence="1 2">
    <name type="scientific">Rosa chinensis</name>
    <name type="common">China rose</name>
    <dbReference type="NCBI Taxonomy" id="74649"/>
    <lineage>
        <taxon>Eukaryota</taxon>
        <taxon>Viridiplantae</taxon>
        <taxon>Streptophyta</taxon>
        <taxon>Embryophyta</taxon>
        <taxon>Tracheophyta</taxon>
        <taxon>Spermatophyta</taxon>
        <taxon>Magnoliopsida</taxon>
        <taxon>eudicotyledons</taxon>
        <taxon>Gunneridae</taxon>
        <taxon>Pentapetalae</taxon>
        <taxon>rosids</taxon>
        <taxon>fabids</taxon>
        <taxon>Rosales</taxon>
        <taxon>Rosaceae</taxon>
        <taxon>Rosoideae</taxon>
        <taxon>Rosoideae incertae sedis</taxon>
        <taxon>Rosa</taxon>
    </lineage>
</organism>
<evidence type="ECO:0000313" key="1">
    <source>
        <dbReference type="EMBL" id="PRQ45366.1"/>
    </source>
</evidence>
<keyword evidence="2" id="KW-1185">Reference proteome</keyword>
<sequence>MAPEIDLQRKFFTFGKVSIFQTNFHTYFSTKCDVCLEQVIASCRLVCIQWYLDLTE</sequence>
<accession>A0A2P6RG09</accession>
<evidence type="ECO:0000313" key="2">
    <source>
        <dbReference type="Proteomes" id="UP000238479"/>
    </source>
</evidence>
<reference evidence="1 2" key="1">
    <citation type="journal article" date="2018" name="Nat. Genet.">
        <title>The Rosa genome provides new insights in the design of modern roses.</title>
        <authorList>
            <person name="Bendahmane M."/>
        </authorList>
    </citation>
    <scope>NUCLEOTIDE SEQUENCE [LARGE SCALE GENOMIC DNA]</scope>
    <source>
        <strain evidence="2">cv. Old Blush</strain>
    </source>
</reference>